<gene>
    <name evidence="1" type="ORF">HZT40_13535</name>
</gene>
<dbReference type="Proteomes" id="UP000510621">
    <property type="component" value="Chromosome"/>
</dbReference>
<reference evidence="1" key="1">
    <citation type="submission" date="2020-06" db="EMBL/GenBank/DDBJ databases">
        <title>Analysis procedures for assessing recovery of high quality, complete, closed genomes from Nanopore long read metagenome sequencing.</title>
        <authorList>
            <person name="Bessarab I."/>
            <person name="Arumugam K."/>
            <person name="Haryono M."/>
            <person name="Liu X."/>
            <person name="Roy S."/>
            <person name="Zuniga-Montanez R.E."/>
            <person name="Qiu G."/>
            <person name="Drautz-Moses D.I."/>
            <person name="Law Y.Y."/>
            <person name="Wuertz S."/>
            <person name="Lauro F.M."/>
            <person name="Huson D.H."/>
            <person name="Williams R.B."/>
        </authorList>
    </citation>
    <scope>NUCLEOTIDE SEQUENCE [LARGE SCALE GENOMIC DNA]</scope>
    <source>
        <strain evidence="1">SSD2</strain>
    </source>
</reference>
<organism evidence="1 2">
    <name type="scientific">Candidatus Thiothrix singaporensis</name>
    <dbReference type="NCBI Taxonomy" id="2799669"/>
    <lineage>
        <taxon>Bacteria</taxon>
        <taxon>Pseudomonadati</taxon>
        <taxon>Pseudomonadota</taxon>
        <taxon>Gammaproteobacteria</taxon>
        <taxon>Thiotrichales</taxon>
        <taxon>Thiotrichaceae</taxon>
        <taxon>Thiothrix</taxon>
    </lineage>
</organism>
<dbReference type="EMBL" id="CP059265">
    <property type="protein sequence ID" value="QLQ32437.1"/>
    <property type="molecule type" value="Genomic_DNA"/>
</dbReference>
<keyword evidence="2" id="KW-1185">Reference proteome</keyword>
<dbReference type="KEGG" id="this:HZT40_13535"/>
<accession>A0A7L6AU18</accession>
<evidence type="ECO:0000313" key="2">
    <source>
        <dbReference type="Proteomes" id="UP000510621"/>
    </source>
</evidence>
<protein>
    <submittedName>
        <fullName evidence="1">Uncharacterized protein</fullName>
    </submittedName>
</protein>
<sequence>MVDIHADGAAIITAARQQWDTRAIKDYTFALTPFCFCAGMGLPITVQVRNGEEASPAGNLSVNGLFDWSEFAVDDEIGYAVSDFQLTP</sequence>
<name>A0A7L6AU18_9GAMM</name>
<evidence type="ECO:0000313" key="1">
    <source>
        <dbReference type="EMBL" id="QLQ32437.1"/>
    </source>
</evidence>
<dbReference type="AlphaFoldDB" id="A0A7L6AU18"/>
<dbReference type="Pfam" id="PF19671">
    <property type="entry name" value="DUF6174"/>
    <property type="match status" value="1"/>
</dbReference>
<dbReference type="InterPro" id="IPR046172">
    <property type="entry name" value="DUF6174"/>
</dbReference>
<proteinExistence type="predicted"/>